<keyword evidence="4" id="KW-1185">Reference proteome</keyword>
<gene>
    <name evidence="3" type="ORF">HYH02_013776</name>
</gene>
<feature type="domain" description="Thioredoxin" evidence="2">
    <location>
        <begin position="41"/>
        <end position="176"/>
    </location>
</feature>
<dbReference type="SUPFAM" id="SSF52833">
    <property type="entry name" value="Thioredoxin-like"/>
    <property type="match status" value="1"/>
</dbReference>
<dbReference type="InterPro" id="IPR017937">
    <property type="entry name" value="Thioredoxin_CS"/>
</dbReference>
<dbReference type="PANTHER" id="PTHR46115">
    <property type="entry name" value="THIOREDOXIN-LIKE PROTEIN 1"/>
    <property type="match status" value="1"/>
</dbReference>
<organism evidence="3 4">
    <name type="scientific">Chlamydomonas schloesseri</name>
    <dbReference type="NCBI Taxonomy" id="2026947"/>
    <lineage>
        <taxon>Eukaryota</taxon>
        <taxon>Viridiplantae</taxon>
        <taxon>Chlorophyta</taxon>
        <taxon>core chlorophytes</taxon>
        <taxon>Chlorophyceae</taxon>
        <taxon>CS clade</taxon>
        <taxon>Chlamydomonadales</taxon>
        <taxon>Chlamydomonadaceae</taxon>
        <taxon>Chlamydomonas</taxon>
    </lineage>
</organism>
<dbReference type="InterPro" id="IPR013766">
    <property type="entry name" value="Thioredoxin_domain"/>
</dbReference>
<reference evidence="3" key="1">
    <citation type="journal article" date="2020" name="bioRxiv">
        <title>Comparative genomics of Chlamydomonas.</title>
        <authorList>
            <person name="Craig R.J."/>
            <person name="Hasan A.R."/>
            <person name="Ness R.W."/>
            <person name="Keightley P.D."/>
        </authorList>
    </citation>
    <scope>NUCLEOTIDE SEQUENCE</scope>
    <source>
        <strain evidence="3">CCAP 11/173</strain>
    </source>
</reference>
<dbReference type="PROSITE" id="PS51352">
    <property type="entry name" value="THIOREDOXIN_2"/>
    <property type="match status" value="1"/>
</dbReference>
<proteinExistence type="predicted"/>
<protein>
    <recommendedName>
        <fullName evidence="2">Thioredoxin domain-containing protein</fullName>
    </recommendedName>
</protein>
<dbReference type="Pfam" id="PF00085">
    <property type="entry name" value="Thioredoxin"/>
    <property type="match status" value="1"/>
</dbReference>
<dbReference type="PROSITE" id="PS00194">
    <property type="entry name" value="THIOREDOXIN_1"/>
    <property type="match status" value="1"/>
</dbReference>
<accession>A0A835SNG6</accession>
<dbReference type="Proteomes" id="UP000613740">
    <property type="component" value="Unassembled WGS sequence"/>
</dbReference>
<name>A0A835SNG6_9CHLO</name>
<evidence type="ECO:0000256" key="1">
    <source>
        <dbReference type="ARBA" id="ARBA00023157"/>
    </source>
</evidence>
<dbReference type="AlphaFoldDB" id="A0A835SNG6"/>
<comment type="caution">
    <text evidence="3">The sequence shown here is derived from an EMBL/GenBank/DDBJ whole genome shotgun (WGS) entry which is preliminary data.</text>
</comment>
<sequence length="176" mass="18633">MNAMATPCARASPAAGALRSGRAVRGALRPMAVAVPRKRLASPPSSAATASAVTATEQAVAEVAIANGVHILTAETYHGFLEKHAEKLVVTDFYAVWCGPCKMIAPEIERLANEMDAGQVVFAKMDCGATNESKKLAMALNIKALPTFHLYRNSKQVDSMTGAKIKALTDLISKHL</sequence>
<evidence type="ECO:0000313" key="4">
    <source>
        <dbReference type="Proteomes" id="UP000613740"/>
    </source>
</evidence>
<dbReference type="Gene3D" id="3.40.30.10">
    <property type="entry name" value="Glutaredoxin"/>
    <property type="match status" value="1"/>
</dbReference>
<dbReference type="InterPro" id="IPR036249">
    <property type="entry name" value="Thioredoxin-like_sf"/>
</dbReference>
<evidence type="ECO:0000259" key="2">
    <source>
        <dbReference type="PROSITE" id="PS51352"/>
    </source>
</evidence>
<dbReference type="EMBL" id="JAEHOD010000080">
    <property type="protein sequence ID" value="KAG2430298.1"/>
    <property type="molecule type" value="Genomic_DNA"/>
</dbReference>
<dbReference type="OrthoDB" id="10263751at2759"/>
<evidence type="ECO:0000313" key="3">
    <source>
        <dbReference type="EMBL" id="KAG2430298.1"/>
    </source>
</evidence>
<dbReference type="CDD" id="cd02947">
    <property type="entry name" value="TRX_family"/>
    <property type="match status" value="1"/>
</dbReference>
<keyword evidence="1" id="KW-1015">Disulfide bond</keyword>
<dbReference type="PRINTS" id="PR00421">
    <property type="entry name" value="THIOREDOXIN"/>
</dbReference>